<dbReference type="EMBL" id="BARV01020040">
    <property type="protein sequence ID" value="GAI22865.1"/>
    <property type="molecule type" value="Genomic_DNA"/>
</dbReference>
<dbReference type="PANTHER" id="PTHR44379:SF8">
    <property type="entry name" value="XANTHINE DEHYDROGENASE IRON-SULFUR-BINDING SUBUNIT XDHC-RELATED"/>
    <property type="match status" value="1"/>
</dbReference>
<evidence type="ECO:0000256" key="1">
    <source>
        <dbReference type="ARBA" id="ARBA00022714"/>
    </source>
</evidence>
<keyword evidence="1" id="KW-0001">2Fe-2S</keyword>
<name>X1N7M2_9ZZZZ</name>
<keyword evidence="2" id="KW-0479">Metal-binding</keyword>
<dbReference type="InterPro" id="IPR002888">
    <property type="entry name" value="2Fe-2S-bd"/>
</dbReference>
<dbReference type="Gene3D" id="3.10.20.30">
    <property type="match status" value="1"/>
</dbReference>
<accession>X1N7M2</accession>
<dbReference type="Gene3D" id="1.10.150.120">
    <property type="entry name" value="[2Fe-2S]-binding domain"/>
    <property type="match status" value="1"/>
</dbReference>
<organism evidence="7">
    <name type="scientific">marine sediment metagenome</name>
    <dbReference type="NCBI Taxonomy" id="412755"/>
    <lineage>
        <taxon>unclassified sequences</taxon>
        <taxon>metagenomes</taxon>
        <taxon>ecological metagenomes</taxon>
    </lineage>
</organism>
<dbReference type="InterPro" id="IPR051452">
    <property type="entry name" value="Diverse_Oxidoreductases"/>
</dbReference>
<dbReference type="InterPro" id="IPR036884">
    <property type="entry name" value="2Fe-2S-bd_dom_sf"/>
</dbReference>
<dbReference type="SUPFAM" id="SSF47741">
    <property type="entry name" value="CO dehydrogenase ISP C-domain like"/>
    <property type="match status" value="1"/>
</dbReference>
<evidence type="ECO:0000256" key="3">
    <source>
        <dbReference type="ARBA" id="ARBA00023002"/>
    </source>
</evidence>
<comment type="caution">
    <text evidence="7">The sequence shown here is derived from an EMBL/GenBank/DDBJ whole genome shotgun (WGS) entry which is preliminary data.</text>
</comment>
<dbReference type="GO" id="GO:0046872">
    <property type="term" value="F:metal ion binding"/>
    <property type="evidence" value="ECO:0007669"/>
    <property type="project" value="UniProtKB-KW"/>
</dbReference>
<keyword evidence="3" id="KW-0560">Oxidoreductase</keyword>
<dbReference type="SUPFAM" id="SSF54292">
    <property type="entry name" value="2Fe-2S ferredoxin-like"/>
    <property type="match status" value="1"/>
</dbReference>
<gene>
    <name evidence="7" type="ORF">S06H3_33557</name>
</gene>
<sequence>CTVLIDDKPILSCLVLAIEAQGKDIMTIEGLARDGQLHLLQQAFVDHGAIQCGFCTPGMLLSAKALLDENPRPTTAEVKEALSGNLCRCTGYVKIIEAIETAARKMTEGD</sequence>
<evidence type="ECO:0000256" key="5">
    <source>
        <dbReference type="ARBA" id="ARBA00023014"/>
    </source>
</evidence>
<feature type="domain" description="[2Fe-2S]-binding" evidence="6">
    <location>
        <begin position="27"/>
        <end position="100"/>
    </location>
</feature>
<evidence type="ECO:0000259" key="6">
    <source>
        <dbReference type="Pfam" id="PF01799"/>
    </source>
</evidence>
<keyword evidence="5" id="KW-0411">Iron-sulfur</keyword>
<reference evidence="7" key="1">
    <citation type="journal article" date="2014" name="Front. Microbiol.">
        <title>High frequency of phylogenetically diverse reductive dehalogenase-homologous genes in deep subseafloor sedimentary metagenomes.</title>
        <authorList>
            <person name="Kawai M."/>
            <person name="Futagami T."/>
            <person name="Toyoda A."/>
            <person name="Takaki Y."/>
            <person name="Nishi S."/>
            <person name="Hori S."/>
            <person name="Arai W."/>
            <person name="Tsubouchi T."/>
            <person name="Morono Y."/>
            <person name="Uchiyama I."/>
            <person name="Ito T."/>
            <person name="Fujiyama A."/>
            <person name="Inagaki F."/>
            <person name="Takami H."/>
        </authorList>
    </citation>
    <scope>NUCLEOTIDE SEQUENCE</scope>
    <source>
        <strain evidence="7">Expedition CK06-06</strain>
    </source>
</reference>
<dbReference type="AlphaFoldDB" id="X1N7M2"/>
<feature type="non-terminal residue" evidence="7">
    <location>
        <position position="1"/>
    </location>
</feature>
<dbReference type="GO" id="GO:0016491">
    <property type="term" value="F:oxidoreductase activity"/>
    <property type="evidence" value="ECO:0007669"/>
    <property type="project" value="UniProtKB-KW"/>
</dbReference>
<protein>
    <recommendedName>
        <fullName evidence="6">[2Fe-2S]-binding domain-containing protein</fullName>
    </recommendedName>
</protein>
<keyword evidence="4" id="KW-0408">Iron</keyword>
<evidence type="ECO:0000256" key="2">
    <source>
        <dbReference type="ARBA" id="ARBA00022723"/>
    </source>
</evidence>
<evidence type="ECO:0000313" key="7">
    <source>
        <dbReference type="EMBL" id="GAI22865.1"/>
    </source>
</evidence>
<dbReference type="PANTHER" id="PTHR44379">
    <property type="entry name" value="OXIDOREDUCTASE WITH IRON-SULFUR SUBUNIT"/>
    <property type="match status" value="1"/>
</dbReference>
<dbReference type="InterPro" id="IPR036010">
    <property type="entry name" value="2Fe-2S_ferredoxin-like_sf"/>
</dbReference>
<evidence type="ECO:0000256" key="4">
    <source>
        <dbReference type="ARBA" id="ARBA00023004"/>
    </source>
</evidence>
<dbReference type="GO" id="GO:0051537">
    <property type="term" value="F:2 iron, 2 sulfur cluster binding"/>
    <property type="evidence" value="ECO:0007669"/>
    <property type="project" value="UniProtKB-KW"/>
</dbReference>
<dbReference type="FunFam" id="1.10.150.120:FF:000003">
    <property type="entry name" value="Carbon monoxide dehydrogenase, small subunit"/>
    <property type="match status" value="1"/>
</dbReference>
<dbReference type="Pfam" id="PF01799">
    <property type="entry name" value="Fer2_2"/>
    <property type="match status" value="1"/>
</dbReference>
<dbReference type="InterPro" id="IPR012675">
    <property type="entry name" value="Beta-grasp_dom_sf"/>
</dbReference>
<proteinExistence type="predicted"/>